<gene>
    <name evidence="1" type="ORF">SAMN05443633_1267</name>
</gene>
<dbReference type="STRING" id="1416778.SAMN05443633_1267"/>
<dbReference type="EMBL" id="FQUT01000026">
    <property type="protein sequence ID" value="SHG81333.1"/>
    <property type="molecule type" value="Genomic_DNA"/>
</dbReference>
<accession>A0A1M5MX42</accession>
<evidence type="ECO:0000313" key="2">
    <source>
        <dbReference type="Proteomes" id="UP000184518"/>
    </source>
</evidence>
<dbReference type="RefSeq" id="WP_178362495.1">
    <property type="nucleotide sequence ID" value="NZ_FQUT01000026.1"/>
</dbReference>
<organism evidence="1 2">
    <name type="scientific">Chryseobacterium arachidis</name>
    <dbReference type="NCBI Taxonomy" id="1416778"/>
    <lineage>
        <taxon>Bacteria</taxon>
        <taxon>Pseudomonadati</taxon>
        <taxon>Bacteroidota</taxon>
        <taxon>Flavobacteriia</taxon>
        <taxon>Flavobacteriales</taxon>
        <taxon>Weeksellaceae</taxon>
        <taxon>Chryseobacterium group</taxon>
        <taxon>Chryseobacterium</taxon>
    </lineage>
</organism>
<evidence type="ECO:0000313" key="1">
    <source>
        <dbReference type="EMBL" id="SHG81333.1"/>
    </source>
</evidence>
<name>A0A1M5MX42_9FLAO</name>
<proteinExistence type="predicted"/>
<sequence length="55" mass="6413">MKNIVLLIDEIIIKIKEQGNKTGLRYGDARVILALEILRLEMAIHRKYQSIVLKH</sequence>
<protein>
    <submittedName>
        <fullName evidence="1">Uncharacterized protein</fullName>
    </submittedName>
</protein>
<reference evidence="2" key="1">
    <citation type="submission" date="2016-11" db="EMBL/GenBank/DDBJ databases">
        <authorList>
            <person name="Varghese N."/>
            <person name="Submissions S."/>
        </authorList>
    </citation>
    <scope>NUCLEOTIDE SEQUENCE [LARGE SCALE GENOMIC DNA]</scope>
    <source>
        <strain evidence="2">DSM 27619</strain>
    </source>
</reference>
<dbReference type="AlphaFoldDB" id="A0A1M5MX42"/>
<dbReference type="Proteomes" id="UP000184518">
    <property type="component" value="Unassembled WGS sequence"/>
</dbReference>
<keyword evidence="2" id="KW-1185">Reference proteome</keyword>